<name>A0A4R5U2X7_9MICC</name>
<dbReference type="Gene3D" id="3.40.50.150">
    <property type="entry name" value="Vaccinia Virus protein VP39"/>
    <property type="match status" value="1"/>
</dbReference>
<feature type="binding site" evidence="1">
    <location>
        <position position="14"/>
    </location>
    <ligand>
        <name>Zn(2+)</name>
        <dbReference type="ChEBI" id="CHEBI:29105"/>
    </ligand>
</feature>
<sequence length="289" mass="30668">MPAAPETLLLCPVCGSFLRPDGRGLACASGHRFDAARQGYVNLLTGRGTPFEADSAAMVEARARFLAAGHYAPLRDAIAGAAQRHAPEPGVIVDAGAGTGYYLRGLADRFPGALPVALDISKFALRRAARELPGGIALVWDLWRPLPLSSGSADLLLNIFAPRNVDEFVRVLSPGGLLVVATPLPGHLGEAARLVPMLEVPADKAQDLAGSLEGRLTEVERREVVHEMRLSPEELADVAAMGPAARHLEPRQLAALLEGLDREVPVTARFTVQAFRHSSPAQRTAGPAR</sequence>
<feature type="binding site" evidence="1">
    <location>
        <position position="11"/>
    </location>
    <ligand>
        <name>Zn(2+)</name>
        <dbReference type="ChEBI" id="CHEBI:29105"/>
    </ligand>
</feature>
<comment type="caution">
    <text evidence="5">The sequence shown here is derived from an EMBL/GenBank/DDBJ whole genome shotgun (WGS) entry which is preliminary data.</text>
</comment>
<feature type="binding site" evidence="1">
    <location>
        <position position="31"/>
    </location>
    <ligand>
        <name>Zn(2+)</name>
        <dbReference type="ChEBI" id="CHEBI:29105"/>
    </ligand>
</feature>
<dbReference type="InterPro" id="IPR041698">
    <property type="entry name" value="Methyltransf_25"/>
</dbReference>
<organism evidence="5 6">
    <name type="scientific">Arthrobacter crusticola</name>
    <dbReference type="NCBI Taxonomy" id="2547960"/>
    <lineage>
        <taxon>Bacteria</taxon>
        <taxon>Bacillati</taxon>
        <taxon>Actinomycetota</taxon>
        <taxon>Actinomycetes</taxon>
        <taxon>Micrococcales</taxon>
        <taxon>Micrococcaceae</taxon>
        <taxon>Arthrobacter</taxon>
    </lineage>
</organism>
<feature type="binding site" evidence="2">
    <location>
        <position position="71"/>
    </location>
    <ligand>
        <name>S-adenosyl-L-methionine</name>
        <dbReference type="ChEBI" id="CHEBI:59789"/>
    </ligand>
</feature>
<dbReference type="EMBL" id="SMTK01000001">
    <property type="protein sequence ID" value="TDK28016.1"/>
    <property type="molecule type" value="Genomic_DNA"/>
</dbReference>
<dbReference type="GO" id="GO:0032259">
    <property type="term" value="P:methylation"/>
    <property type="evidence" value="ECO:0007669"/>
    <property type="project" value="UniProtKB-KW"/>
</dbReference>
<dbReference type="PANTHER" id="PTHR42912:SF45">
    <property type="entry name" value="23S RRNA (GUANINE(745)-N(1))-METHYLTRANSFERASE"/>
    <property type="match status" value="1"/>
</dbReference>
<dbReference type="GO" id="GO:0008168">
    <property type="term" value="F:methyltransferase activity"/>
    <property type="evidence" value="ECO:0007669"/>
    <property type="project" value="UniProtKB-KW"/>
</dbReference>
<dbReference type="InterPro" id="IPR029063">
    <property type="entry name" value="SAM-dependent_MTases_sf"/>
</dbReference>
<evidence type="ECO:0000313" key="5">
    <source>
        <dbReference type="EMBL" id="TDK28016.1"/>
    </source>
</evidence>
<accession>A0A4R5U2X7</accession>
<dbReference type="AlphaFoldDB" id="A0A4R5U2X7"/>
<dbReference type="GO" id="GO:0046872">
    <property type="term" value="F:metal ion binding"/>
    <property type="evidence" value="ECO:0007669"/>
    <property type="project" value="UniProtKB-KW"/>
</dbReference>
<keyword evidence="6" id="KW-1185">Reference proteome</keyword>
<feature type="binding site" evidence="2">
    <location>
        <begin position="99"/>
        <end position="100"/>
    </location>
    <ligand>
        <name>S-adenosyl-L-methionine</name>
        <dbReference type="ChEBI" id="CHEBI:59789"/>
    </ligand>
</feature>
<dbReference type="CDD" id="cd02440">
    <property type="entry name" value="AdoMet_MTases"/>
    <property type="match status" value="1"/>
</dbReference>
<feature type="binding site" evidence="2">
    <location>
        <position position="187"/>
    </location>
    <ligand>
        <name>S-adenosyl-L-methionine</name>
        <dbReference type="ChEBI" id="CHEBI:59789"/>
    </ligand>
</feature>
<dbReference type="InterPro" id="IPR048647">
    <property type="entry name" value="RlmA_N"/>
</dbReference>
<reference evidence="5 6" key="1">
    <citation type="submission" date="2019-03" db="EMBL/GenBank/DDBJ databases">
        <title>Arthrobacter sp. nov., an bacterium isolated from biocrust in Mu Us Desert.</title>
        <authorList>
            <person name="Lixiong L."/>
        </authorList>
    </citation>
    <scope>NUCLEOTIDE SEQUENCE [LARGE SCALE GENOMIC DNA]</scope>
    <source>
        <strain evidence="5 6">SLN-3</strain>
    </source>
</reference>
<dbReference type="InterPro" id="IPR016718">
    <property type="entry name" value="rRNA_m1G-MeTrfase_A_prd"/>
</dbReference>
<dbReference type="OrthoDB" id="108476at2"/>
<feature type="binding site" evidence="1">
    <location>
        <position position="27"/>
    </location>
    <ligand>
        <name>Zn(2+)</name>
        <dbReference type="ChEBI" id="CHEBI:29105"/>
    </ligand>
</feature>
<dbReference type="Pfam" id="PF13649">
    <property type="entry name" value="Methyltransf_25"/>
    <property type="match status" value="1"/>
</dbReference>
<dbReference type="Proteomes" id="UP000295411">
    <property type="component" value="Unassembled WGS sequence"/>
</dbReference>
<feature type="domain" description="Methyltransferase" evidence="3">
    <location>
        <begin position="92"/>
        <end position="176"/>
    </location>
</feature>
<keyword evidence="1" id="KW-0862">Zinc</keyword>
<dbReference type="PIRSF" id="PIRSF018249">
    <property type="entry name" value="MyrA_prd"/>
    <property type="match status" value="1"/>
</dbReference>
<keyword evidence="5" id="KW-0489">Methyltransferase</keyword>
<evidence type="ECO:0000259" key="4">
    <source>
        <dbReference type="Pfam" id="PF21302"/>
    </source>
</evidence>
<keyword evidence="5" id="KW-0808">Transferase</keyword>
<dbReference type="PANTHER" id="PTHR42912">
    <property type="entry name" value="METHYLTRANSFERASE"/>
    <property type="match status" value="1"/>
</dbReference>
<evidence type="ECO:0000259" key="3">
    <source>
        <dbReference type="Pfam" id="PF13649"/>
    </source>
</evidence>
<dbReference type="Pfam" id="PF21302">
    <property type="entry name" value="Zn_ribbon_RlmA"/>
    <property type="match status" value="1"/>
</dbReference>
<dbReference type="RefSeq" id="WP_133402429.1">
    <property type="nucleotide sequence ID" value="NZ_SMTK01000001.1"/>
</dbReference>
<proteinExistence type="predicted"/>
<feature type="domain" description="23S rRNA (guanine(745)-N(1))-methyltransferase N-terminal" evidence="4">
    <location>
        <begin position="10"/>
        <end position="44"/>
    </location>
</feature>
<keyword evidence="1" id="KW-0479">Metal-binding</keyword>
<gene>
    <name evidence="5" type="ORF">E2F48_02630</name>
</gene>
<evidence type="ECO:0000256" key="1">
    <source>
        <dbReference type="PIRSR" id="PIRSR018249-1"/>
    </source>
</evidence>
<evidence type="ECO:0000313" key="6">
    <source>
        <dbReference type="Proteomes" id="UP000295411"/>
    </source>
</evidence>
<keyword evidence="2" id="KW-0949">S-adenosyl-L-methionine</keyword>
<evidence type="ECO:0000256" key="2">
    <source>
        <dbReference type="PIRSR" id="PIRSR018249-2"/>
    </source>
</evidence>
<protein>
    <submittedName>
        <fullName evidence="5">Methyltransferase domain-containing protein</fullName>
    </submittedName>
</protein>
<dbReference type="SUPFAM" id="SSF53335">
    <property type="entry name" value="S-adenosyl-L-methionine-dependent methyltransferases"/>
    <property type="match status" value="1"/>
</dbReference>
<dbReference type="InterPro" id="IPR050508">
    <property type="entry name" value="Methyltransf_Superfamily"/>
</dbReference>